<dbReference type="AlphaFoldDB" id="V8N4Z0"/>
<dbReference type="Proteomes" id="UP000018936">
    <property type="component" value="Unassembled WGS sequence"/>
</dbReference>
<gene>
    <name evidence="2" type="primary">AP3D1</name>
    <name evidence="2" type="ORF">L345_17091</name>
</gene>
<proteinExistence type="predicted"/>
<evidence type="ECO:0000313" key="2">
    <source>
        <dbReference type="EMBL" id="ETE57195.1"/>
    </source>
</evidence>
<feature type="compositionally biased region" description="Basic and acidic residues" evidence="1">
    <location>
        <begin position="70"/>
        <end position="85"/>
    </location>
</feature>
<comment type="caution">
    <text evidence="2">The sequence shown here is derived from an EMBL/GenBank/DDBJ whole genome shotgun (WGS) entry which is preliminary data.</text>
</comment>
<feature type="compositionally biased region" description="Basic and acidic residues" evidence="1">
    <location>
        <begin position="93"/>
        <end position="113"/>
    </location>
</feature>
<name>V8N4Z0_OPHHA</name>
<organism evidence="2 3">
    <name type="scientific">Ophiophagus hannah</name>
    <name type="common">King cobra</name>
    <name type="synonym">Naja hannah</name>
    <dbReference type="NCBI Taxonomy" id="8665"/>
    <lineage>
        <taxon>Eukaryota</taxon>
        <taxon>Metazoa</taxon>
        <taxon>Chordata</taxon>
        <taxon>Craniata</taxon>
        <taxon>Vertebrata</taxon>
        <taxon>Euteleostomi</taxon>
        <taxon>Lepidosauria</taxon>
        <taxon>Squamata</taxon>
        <taxon>Bifurcata</taxon>
        <taxon>Unidentata</taxon>
        <taxon>Episquamata</taxon>
        <taxon>Toxicofera</taxon>
        <taxon>Serpentes</taxon>
        <taxon>Colubroidea</taxon>
        <taxon>Elapidae</taxon>
        <taxon>Elapinae</taxon>
        <taxon>Ophiophagus</taxon>
    </lineage>
</organism>
<feature type="region of interest" description="Disordered" evidence="1">
    <location>
        <begin position="34"/>
        <end position="113"/>
    </location>
</feature>
<feature type="non-terminal residue" evidence="2">
    <location>
        <position position="1"/>
    </location>
</feature>
<protein>
    <submittedName>
        <fullName evidence="2">AP-3 complex subunit delta-1</fullName>
    </submittedName>
</protein>
<sequence>MPSLHAGNRKTISQRFVLGGVQFPFLKLEKGIQSPLGSQQNKSPGCFPVITTQEGREGKGKEKKTRGKGRGGEEKRERRKREGERGKKRKERKEKEEKKEDRKGEGERKDMAM</sequence>
<evidence type="ECO:0000313" key="3">
    <source>
        <dbReference type="Proteomes" id="UP000018936"/>
    </source>
</evidence>
<reference evidence="2 3" key="1">
    <citation type="journal article" date="2013" name="Proc. Natl. Acad. Sci. U.S.A.">
        <title>The king cobra genome reveals dynamic gene evolution and adaptation in the snake venom system.</title>
        <authorList>
            <person name="Vonk F.J."/>
            <person name="Casewell N.R."/>
            <person name="Henkel C.V."/>
            <person name="Heimberg A.M."/>
            <person name="Jansen H.J."/>
            <person name="McCleary R.J."/>
            <person name="Kerkkamp H.M."/>
            <person name="Vos R.A."/>
            <person name="Guerreiro I."/>
            <person name="Calvete J.J."/>
            <person name="Wuster W."/>
            <person name="Woods A.E."/>
            <person name="Logan J.M."/>
            <person name="Harrison R.A."/>
            <person name="Castoe T.A."/>
            <person name="de Koning A.P."/>
            <person name="Pollock D.D."/>
            <person name="Yandell M."/>
            <person name="Calderon D."/>
            <person name="Renjifo C."/>
            <person name="Currier R.B."/>
            <person name="Salgado D."/>
            <person name="Pla D."/>
            <person name="Sanz L."/>
            <person name="Hyder A.S."/>
            <person name="Ribeiro J.M."/>
            <person name="Arntzen J.W."/>
            <person name="van den Thillart G.E."/>
            <person name="Boetzer M."/>
            <person name="Pirovano W."/>
            <person name="Dirks R.P."/>
            <person name="Spaink H.P."/>
            <person name="Duboule D."/>
            <person name="McGlinn E."/>
            <person name="Kini R.M."/>
            <person name="Richardson M.K."/>
        </authorList>
    </citation>
    <scope>NUCLEOTIDE SEQUENCE</scope>
    <source>
        <tissue evidence="2">Blood</tissue>
    </source>
</reference>
<dbReference type="EMBL" id="AZIM01009343">
    <property type="protein sequence ID" value="ETE57195.1"/>
    <property type="molecule type" value="Genomic_DNA"/>
</dbReference>
<accession>V8N4Z0</accession>
<keyword evidence="3" id="KW-1185">Reference proteome</keyword>
<evidence type="ECO:0000256" key="1">
    <source>
        <dbReference type="SAM" id="MobiDB-lite"/>
    </source>
</evidence>